<name>A0A9W8H0E9_9FUNG</name>
<dbReference type="PANTHER" id="PTHR23048">
    <property type="entry name" value="MYOSIN LIGHT CHAIN 1, 3"/>
    <property type="match status" value="1"/>
</dbReference>
<dbReference type="PROSITE" id="PS00018">
    <property type="entry name" value="EF_HAND_1"/>
    <property type="match status" value="4"/>
</dbReference>
<reference evidence="4" key="1">
    <citation type="submission" date="2022-07" db="EMBL/GenBank/DDBJ databases">
        <title>Phylogenomic reconstructions and comparative analyses of Kickxellomycotina fungi.</title>
        <authorList>
            <person name="Reynolds N.K."/>
            <person name="Stajich J.E."/>
            <person name="Barry K."/>
            <person name="Grigoriev I.V."/>
            <person name="Crous P."/>
            <person name="Smith M.E."/>
        </authorList>
    </citation>
    <scope>NUCLEOTIDE SEQUENCE</scope>
    <source>
        <strain evidence="4">BCRC 34297</strain>
    </source>
</reference>
<gene>
    <name evidence="4" type="primary">CALML3_1</name>
    <name evidence="4" type="ORF">GGI19_003575</name>
</gene>
<comment type="caution">
    <text evidence="4">The sequence shown here is derived from an EMBL/GenBank/DDBJ whole genome shotgun (WGS) entry which is preliminary data.</text>
</comment>
<feature type="domain" description="EF-hand" evidence="3">
    <location>
        <begin position="9"/>
        <end position="44"/>
    </location>
</feature>
<dbReference type="Pfam" id="PF13499">
    <property type="entry name" value="EF-hand_7"/>
    <property type="match status" value="2"/>
</dbReference>
<keyword evidence="1" id="KW-0677">Repeat</keyword>
<dbReference type="FunFam" id="1.10.238.10:FF:000003">
    <property type="entry name" value="Calmodulin A"/>
    <property type="match status" value="1"/>
</dbReference>
<feature type="domain" description="EF-hand" evidence="3">
    <location>
        <begin position="45"/>
        <end position="80"/>
    </location>
</feature>
<dbReference type="InterPro" id="IPR018247">
    <property type="entry name" value="EF_Hand_1_Ca_BS"/>
</dbReference>
<keyword evidence="5" id="KW-1185">Reference proteome</keyword>
<feature type="domain" description="EF-hand" evidence="3">
    <location>
        <begin position="118"/>
        <end position="153"/>
    </location>
</feature>
<evidence type="ECO:0000256" key="2">
    <source>
        <dbReference type="ARBA" id="ARBA00022837"/>
    </source>
</evidence>
<keyword evidence="2" id="KW-0106">Calcium</keyword>
<dbReference type="SMART" id="SM00054">
    <property type="entry name" value="EFh"/>
    <property type="match status" value="4"/>
</dbReference>
<evidence type="ECO:0000313" key="4">
    <source>
        <dbReference type="EMBL" id="KAJ2752803.1"/>
    </source>
</evidence>
<dbReference type="Proteomes" id="UP001140011">
    <property type="component" value="Unassembled WGS sequence"/>
</dbReference>
<accession>A0A9W8H0E9</accession>
<proteinExistence type="predicted"/>
<evidence type="ECO:0000259" key="3">
    <source>
        <dbReference type="PROSITE" id="PS50222"/>
    </source>
</evidence>
<dbReference type="GO" id="GO:0005509">
    <property type="term" value="F:calcium ion binding"/>
    <property type="evidence" value="ECO:0007669"/>
    <property type="project" value="InterPro"/>
</dbReference>
<dbReference type="PROSITE" id="PS50222">
    <property type="entry name" value="EF_HAND_2"/>
    <property type="match status" value="4"/>
</dbReference>
<dbReference type="AlphaFoldDB" id="A0A9W8H0E9"/>
<evidence type="ECO:0000256" key="1">
    <source>
        <dbReference type="ARBA" id="ARBA00022737"/>
    </source>
</evidence>
<sequence>MASKQTNEEQIEEYRKAFAQFDRDSDGNITTKDLKATLIAAGQTPSDEEVQDMLKELDPDGSGTVDFEEFLALMLRQASECNEEETFKATFKVFDKDGDGFISPEELRVALAQFGNNPPDEEIDQMIAAADTNDDGLVDYEEFVRMLKGDRLTTDK</sequence>
<evidence type="ECO:0000313" key="5">
    <source>
        <dbReference type="Proteomes" id="UP001140011"/>
    </source>
</evidence>
<feature type="domain" description="EF-hand" evidence="3">
    <location>
        <begin position="82"/>
        <end position="117"/>
    </location>
</feature>
<dbReference type="InterPro" id="IPR050230">
    <property type="entry name" value="CALM/Myosin/TropC-like"/>
</dbReference>
<dbReference type="EMBL" id="JANBUH010000246">
    <property type="protein sequence ID" value="KAJ2752803.1"/>
    <property type="molecule type" value="Genomic_DNA"/>
</dbReference>
<dbReference type="OrthoDB" id="26525at2759"/>
<dbReference type="SUPFAM" id="SSF47473">
    <property type="entry name" value="EF-hand"/>
    <property type="match status" value="1"/>
</dbReference>
<dbReference type="PANTHER" id="PTHR23048:SF0">
    <property type="entry name" value="CALMODULIN LIKE 3"/>
    <property type="match status" value="1"/>
</dbReference>
<dbReference type="Gene3D" id="1.10.238.10">
    <property type="entry name" value="EF-hand"/>
    <property type="match status" value="2"/>
</dbReference>
<dbReference type="GO" id="GO:0016460">
    <property type="term" value="C:myosin II complex"/>
    <property type="evidence" value="ECO:0007669"/>
    <property type="project" value="TreeGrafter"/>
</dbReference>
<protein>
    <submittedName>
        <fullName evidence="4">Calmodulin-like 3</fullName>
    </submittedName>
</protein>
<dbReference type="CDD" id="cd00051">
    <property type="entry name" value="EFh"/>
    <property type="match status" value="1"/>
</dbReference>
<organism evidence="4 5">
    <name type="scientific">Coemansia pectinata</name>
    <dbReference type="NCBI Taxonomy" id="1052879"/>
    <lineage>
        <taxon>Eukaryota</taxon>
        <taxon>Fungi</taxon>
        <taxon>Fungi incertae sedis</taxon>
        <taxon>Zoopagomycota</taxon>
        <taxon>Kickxellomycotina</taxon>
        <taxon>Kickxellomycetes</taxon>
        <taxon>Kickxellales</taxon>
        <taxon>Kickxellaceae</taxon>
        <taxon>Coemansia</taxon>
    </lineage>
</organism>
<dbReference type="InterPro" id="IPR011992">
    <property type="entry name" value="EF-hand-dom_pair"/>
</dbReference>
<dbReference type="InterPro" id="IPR002048">
    <property type="entry name" value="EF_hand_dom"/>
</dbReference>